<dbReference type="GO" id="GO:0000175">
    <property type="term" value="F:3'-5'-RNA exonuclease activity"/>
    <property type="evidence" value="ECO:0007669"/>
    <property type="project" value="TreeGrafter"/>
</dbReference>
<organism evidence="3 4">
    <name type="scientific">Peronospora belbahrii</name>
    <dbReference type="NCBI Taxonomy" id="622444"/>
    <lineage>
        <taxon>Eukaryota</taxon>
        <taxon>Sar</taxon>
        <taxon>Stramenopiles</taxon>
        <taxon>Oomycota</taxon>
        <taxon>Peronosporomycetes</taxon>
        <taxon>Peronosporales</taxon>
        <taxon>Peronosporaceae</taxon>
        <taxon>Peronospora</taxon>
    </lineage>
</organism>
<dbReference type="PANTHER" id="PTHR12121:SF37">
    <property type="entry name" value="2',5'-PHOSPHODIESTERASE 12"/>
    <property type="match status" value="1"/>
</dbReference>
<dbReference type="InterPro" id="IPR036691">
    <property type="entry name" value="Endo/exonu/phosph_ase_sf"/>
</dbReference>
<dbReference type="GO" id="GO:0000288">
    <property type="term" value="P:nuclear-transcribed mRNA catabolic process, deadenylation-dependent decay"/>
    <property type="evidence" value="ECO:0007669"/>
    <property type="project" value="TreeGrafter"/>
</dbReference>
<dbReference type="Pfam" id="PF03372">
    <property type="entry name" value="Exo_endo_phos"/>
    <property type="match status" value="1"/>
</dbReference>
<protein>
    <recommendedName>
        <fullName evidence="5">Endonuclease/exonuclease/phosphatase domain-containing protein</fullName>
    </recommendedName>
</protein>
<dbReference type="InterPro" id="IPR050410">
    <property type="entry name" value="CCR4/nocturin_mRNA_transcr"/>
</dbReference>
<feature type="domain" description="Endonuclease/exonuclease/phosphatase" evidence="1">
    <location>
        <begin position="251"/>
        <end position="575"/>
    </location>
</feature>
<dbReference type="Proteomes" id="UP001160483">
    <property type="component" value="Unassembled WGS sequence"/>
</dbReference>
<evidence type="ECO:0000313" key="3">
    <source>
        <dbReference type="EMBL" id="CAH0475367.1"/>
    </source>
</evidence>
<accession>A0AAU9KXK1</accession>
<name>A0AAU9KXK1_9STRA</name>
<dbReference type="SUPFAM" id="SSF56219">
    <property type="entry name" value="DNase I-like"/>
    <property type="match status" value="1"/>
</dbReference>
<dbReference type="Pfam" id="PF21171">
    <property type="entry name" value="PDE12-like_N"/>
    <property type="match status" value="1"/>
</dbReference>
<gene>
    <name evidence="3" type="ORF">PBS003_LOCUS2183</name>
</gene>
<dbReference type="InterPro" id="IPR005135">
    <property type="entry name" value="Endo/exonuclease/phosphatase"/>
</dbReference>
<reference evidence="3" key="1">
    <citation type="submission" date="2021-11" db="EMBL/GenBank/DDBJ databases">
        <authorList>
            <person name="Islam A."/>
            <person name="Islam S."/>
            <person name="Flora M.S."/>
            <person name="Rahman M."/>
            <person name="Ziaur R.M."/>
            <person name="Epstein J.H."/>
            <person name="Hassan M."/>
            <person name="Klassen M."/>
            <person name="Woodard K."/>
            <person name="Webb A."/>
            <person name="Webby R.J."/>
            <person name="El Zowalaty M.E."/>
        </authorList>
    </citation>
    <scope>NUCLEOTIDE SEQUENCE</scope>
    <source>
        <strain evidence="3">Pbs3</strain>
    </source>
</reference>
<dbReference type="AlphaFoldDB" id="A0AAU9KXK1"/>
<evidence type="ECO:0008006" key="5">
    <source>
        <dbReference type="Google" id="ProtNLM"/>
    </source>
</evidence>
<evidence type="ECO:0000313" key="4">
    <source>
        <dbReference type="Proteomes" id="UP001160483"/>
    </source>
</evidence>
<comment type="caution">
    <text evidence="3">The sequence shown here is derived from an EMBL/GenBank/DDBJ whole genome shotgun (WGS) entry which is preliminary data.</text>
</comment>
<proteinExistence type="predicted"/>
<dbReference type="PANTHER" id="PTHR12121">
    <property type="entry name" value="CARBON CATABOLITE REPRESSOR PROTEIN 4"/>
    <property type="match status" value="1"/>
</dbReference>
<dbReference type="GO" id="GO:0005739">
    <property type="term" value="C:mitochondrion"/>
    <property type="evidence" value="ECO:0007669"/>
    <property type="project" value="TreeGrafter"/>
</dbReference>
<sequence>MTSTNVTPDMRVAHVSFMPGASHLKLQLCLHDDLKTFHRSISEKLDRIRYRLQLLASNRSIGKKKRKNRVKDGVAPTVSVKFYDVEGQEINENSLTVGDALMRTKNLKIGDETFVVLHNQPLVTGLKILDPVMAGIAVNPLPETEFCNANECSWQWFRLDKDEIKNEETLKTLVTTERRYIPTNIDIGCRFYVKCHAPIIQSEFAHDIHIKVMTMPVQPGPNRDVFKERKWRGATTAVEQYPDAVDTFRVMSYNVLYDGYATTEHAQKYLFPYVDASAMKETRRIQLILQEIEENNSDIVCLQEMGEHVYTKYFEPVLTLIGYRGFYSGKSGTTNEGCATFVRLDRFNVTKEVTVNLGTAVNNSTNPASQNLMHAFPEIAKGINQAPSIAQIFVLRSKIGFARTIILSNTHLFYRGDAHLIRLLQGAAVVECISQQKAASGFENAAVVMCGDWNACPEAALTSFLLDGHVDSSHNHWQQAPSFHWNVSRIDENNVRRRIQNSTPIHLDRFEHDLQLVSACGIPAFTNYVTTFVDTLDYILVGSKVLQVRGVFPFFTEDEVTHEVALPSSTFPSDHVSLVCDLSW</sequence>
<dbReference type="EMBL" id="CAKKTJ010000124">
    <property type="protein sequence ID" value="CAH0475367.1"/>
    <property type="molecule type" value="Genomic_DNA"/>
</dbReference>
<dbReference type="Gene3D" id="3.60.10.10">
    <property type="entry name" value="Endonuclease/exonuclease/phosphatase"/>
    <property type="match status" value="1"/>
</dbReference>
<evidence type="ECO:0000259" key="2">
    <source>
        <dbReference type="Pfam" id="PF21171"/>
    </source>
</evidence>
<evidence type="ECO:0000259" key="1">
    <source>
        <dbReference type="Pfam" id="PF03372"/>
    </source>
</evidence>
<dbReference type="InterPro" id="IPR048821">
    <property type="entry name" value="PDE12-like_N"/>
</dbReference>
<feature type="domain" description="2',5'-phosphodiesterase 12-like N-terminal" evidence="2">
    <location>
        <begin position="121"/>
        <end position="196"/>
    </location>
</feature>